<comment type="caution">
    <text evidence="2">The sequence shown here is derived from an EMBL/GenBank/DDBJ whole genome shotgun (WGS) entry which is preliminary data.</text>
</comment>
<organism evidence="2">
    <name type="scientific">termite gut metagenome</name>
    <dbReference type="NCBI Taxonomy" id="433724"/>
    <lineage>
        <taxon>unclassified sequences</taxon>
        <taxon>metagenomes</taxon>
        <taxon>organismal metagenomes</taxon>
    </lineage>
</organism>
<dbReference type="EMBL" id="SNRY01000026">
    <property type="protein sequence ID" value="KAA6350590.1"/>
    <property type="molecule type" value="Genomic_DNA"/>
</dbReference>
<feature type="region of interest" description="Disordered" evidence="1">
    <location>
        <begin position="95"/>
        <end position="125"/>
    </location>
</feature>
<reference evidence="2" key="1">
    <citation type="submission" date="2019-03" db="EMBL/GenBank/DDBJ databases">
        <title>Single cell metagenomics reveals metabolic interactions within the superorganism composed of flagellate Streblomastix strix and complex community of Bacteroidetes bacteria on its surface.</title>
        <authorList>
            <person name="Treitli S.C."/>
            <person name="Kolisko M."/>
            <person name="Husnik F."/>
            <person name="Keeling P."/>
            <person name="Hampl V."/>
        </authorList>
    </citation>
    <scope>NUCLEOTIDE SEQUENCE</scope>
    <source>
        <strain evidence="2">STM</strain>
    </source>
</reference>
<protein>
    <recommendedName>
        <fullName evidence="3">DUF3127 domain-containing protein</fullName>
    </recommendedName>
</protein>
<dbReference type="AlphaFoldDB" id="A0A5J4SZD4"/>
<evidence type="ECO:0000256" key="1">
    <source>
        <dbReference type="SAM" id="MobiDB-lite"/>
    </source>
</evidence>
<evidence type="ECO:0000313" key="2">
    <source>
        <dbReference type="EMBL" id="KAA6350590.1"/>
    </source>
</evidence>
<dbReference type="InterPro" id="IPR021474">
    <property type="entry name" value="DUF3127"/>
</dbReference>
<name>A0A5J4SZD4_9ZZZZ</name>
<accession>A0A5J4SZD4</accession>
<gene>
    <name evidence="2" type="ORF">EZS27_002073</name>
</gene>
<proteinExistence type="predicted"/>
<feature type="compositionally biased region" description="Polar residues" evidence="1">
    <location>
        <begin position="113"/>
        <end position="125"/>
    </location>
</feature>
<evidence type="ECO:0008006" key="3">
    <source>
        <dbReference type="Google" id="ProtNLM"/>
    </source>
</evidence>
<dbReference type="Pfam" id="PF11325">
    <property type="entry name" value="DUF3127"/>
    <property type="match status" value="1"/>
</dbReference>
<sequence length="125" mass="13883">MDFSGKVIAVLPLQSGVGKATGNEWQRQDYVIESHEQFPKKMCFSAWNDKIALFNIQLNEELAVSFDIDARQWQDKWFNDIRAWKVERVAAGGTPPVATAGISTPPPPPAASEFTQGNTSDDLPF</sequence>